<dbReference type="InterPro" id="IPR036465">
    <property type="entry name" value="vWFA_dom_sf"/>
</dbReference>
<dbReference type="EMBL" id="MDYQ01000520">
    <property type="protein sequence ID" value="PRP73960.1"/>
    <property type="molecule type" value="Genomic_DNA"/>
</dbReference>
<evidence type="ECO:0000313" key="3">
    <source>
        <dbReference type="Proteomes" id="UP000241769"/>
    </source>
</evidence>
<sequence length="257" mass="28734">MFLFGIVIGLIIAALFYHKSTLFSAIDHIQVKRQRNRRTSIQFGEMDLTRIAFFEHLRKQDSRRYTVVVDRSGSMSEKVGGFFSGSKWTEVCKSVQYIVQAIMAADSEGMYLWFFSNAKPDTFNNLKTTQEVVNAFGSVNPFGATKLGKVLIPVFERHAAGGRPESVLVITDGFPTDPARLVQTLVHASKATQDMTVSIVQVGTDTYATKYLEELPGKLKEAGMVKDIVDITTTEEMDRHKANLQTLVDQLINDLKA</sequence>
<evidence type="ECO:0000313" key="2">
    <source>
        <dbReference type="EMBL" id="PRP73960.1"/>
    </source>
</evidence>
<dbReference type="PANTHER" id="PTHR34706:SF1">
    <property type="entry name" value="VWFA DOMAIN-CONTAINING PROTEIN"/>
    <property type="match status" value="1"/>
</dbReference>
<dbReference type="InParanoid" id="A0A2P6MQI6"/>
<dbReference type="SMART" id="SM00327">
    <property type="entry name" value="VWA"/>
    <property type="match status" value="1"/>
</dbReference>
<gene>
    <name evidence="2" type="ORF">PROFUN_08153</name>
</gene>
<dbReference type="InterPro" id="IPR002035">
    <property type="entry name" value="VWF_A"/>
</dbReference>
<proteinExistence type="predicted"/>
<dbReference type="Gene3D" id="3.40.50.410">
    <property type="entry name" value="von Willebrand factor, type A domain"/>
    <property type="match status" value="1"/>
</dbReference>
<accession>A0A2P6MQI6</accession>
<dbReference type="PROSITE" id="PS50234">
    <property type="entry name" value="VWFA"/>
    <property type="match status" value="1"/>
</dbReference>
<dbReference type="Pfam" id="PF00092">
    <property type="entry name" value="VWA"/>
    <property type="match status" value="1"/>
</dbReference>
<comment type="caution">
    <text evidence="2">The sequence shown here is derived from an EMBL/GenBank/DDBJ whole genome shotgun (WGS) entry which is preliminary data.</text>
</comment>
<reference evidence="2 3" key="1">
    <citation type="journal article" date="2018" name="Genome Biol. Evol.">
        <title>Multiple Roots of Fruiting Body Formation in Amoebozoa.</title>
        <authorList>
            <person name="Hillmann F."/>
            <person name="Forbes G."/>
            <person name="Novohradska S."/>
            <person name="Ferling I."/>
            <person name="Riege K."/>
            <person name="Groth M."/>
            <person name="Westermann M."/>
            <person name="Marz M."/>
            <person name="Spaller T."/>
            <person name="Winckler T."/>
            <person name="Schaap P."/>
            <person name="Glockner G."/>
        </authorList>
    </citation>
    <scope>NUCLEOTIDE SEQUENCE [LARGE SCALE GENOMIC DNA]</scope>
    <source>
        <strain evidence="2 3">Jena</strain>
    </source>
</reference>
<evidence type="ECO:0000259" key="1">
    <source>
        <dbReference type="PROSITE" id="PS50234"/>
    </source>
</evidence>
<dbReference type="Proteomes" id="UP000241769">
    <property type="component" value="Unassembled WGS sequence"/>
</dbReference>
<dbReference type="OrthoDB" id="2142040at2759"/>
<dbReference type="PANTHER" id="PTHR34706">
    <property type="entry name" value="SLR1338 PROTEIN"/>
    <property type="match status" value="1"/>
</dbReference>
<dbReference type="AlphaFoldDB" id="A0A2P6MQI6"/>
<keyword evidence="3" id="KW-1185">Reference proteome</keyword>
<name>A0A2P6MQI6_9EUKA</name>
<dbReference type="SUPFAM" id="SSF53300">
    <property type="entry name" value="vWA-like"/>
    <property type="match status" value="1"/>
</dbReference>
<organism evidence="2 3">
    <name type="scientific">Planoprotostelium fungivorum</name>
    <dbReference type="NCBI Taxonomy" id="1890364"/>
    <lineage>
        <taxon>Eukaryota</taxon>
        <taxon>Amoebozoa</taxon>
        <taxon>Evosea</taxon>
        <taxon>Variosea</taxon>
        <taxon>Cavosteliida</taxon>
        <taxon>Cavosteliaceae</taxon>
        <taxon>Planoprotostelium</taxon>
    </lineage>
</organism>
<dbReference type="STRING" id="1890364.A0A2P6MQI6"/>
<feature type="domain" description="VWFA" evidence="1">
    <location>
        <begin position="64"/>
        <end position="251"/>
    </location>
</feature>
<protein>
    <recommendedName>
        <fullName evidence="1">VWFA domain-containing protein</fullName>
    </recommendedName>
</protein>